<keyword evidence="3" id="KW-1185">Reference proteome</keyword>
<dbReference type="PANTHER" id="PTHR31672">
    <property type="entry name" value="BNACNNG10540D PROTEIN"/>
    <property type="match status" value="1"/>
</dbReference>
<evidence type="ECO:0000313" key="2">
    <source>
        <dbReference type="EMBL" id="WMV36638.1"/>
    </source>
</evidence>
<dbReference type="Gene3D" id="1.20.1280.50">
    <property type="match status" value="1"/>
</dbReference>
<accession>A0AAF0U0Z5</accession>
<dbReference type="NCBIfam" id="TIGR01640">
    <property type="entry name" value="F_box_assoc_1"/>
    <property type="match status" value="3"/>
</dbReference>
<feature type="domain" description="F-box" evidence="1">
    <location>
        <begin position="377"/>
        <end position="415"/>
    </location>
</feature>
<dbReference type="Proteomes" id="UP001234989">
    <property type="component" value="Chromosome 7"/>
</dbReference>
<dbReference type="InterPro" id="IPR013187">
    <property type="entry name" value="F-box-assoc_dom_typ3"/>
</dbReference>
<dbReference type="InterPro" id="IPR050796">
    <property type="entry name" value="SCF_F-box_component"/>
</dbReference>
<evidence type="ECO:0000259" key="1">
    <source>
        <dbReference type="SMART" id="SM00256"/>
    </source>
</evidence>
<reference evidence="2" key="1">
    <citation type="submission" date="2023-08" db="EMBL/GenBank/DDBJ databases">
        <title>A de novo genome assembly of Solanum verrucosum Schlechtendal, a Mexican diploid species geographically isolated from the other diploid A-genome species in potato relatives.</title>
        <authorList>
            <person name="Hosaka K."/>
        </authorList>
    </citation>
    <scope>NUCLEOTIDE SEQUENCE</scope>
    <source>
        <tissue evidence="2">Young leaves</tissue>
    </source>
</reference>
<dbReference type="Pfam" id="PF08268">
    <property type="entry name" value="FBA_3"/>
    <property type="match status" value="3"/>
</dbReference>
<dbReference type="PANTHER" id="PTHR31672:SF13">
    <property type="entry name" value="F-BOX PROTEIN CPR30-LIKE"/>
    <property type="match status" value="1"/>
</dbReference>
<dbReference type="SMART" id="SM00256">
    <property type="entry name" value="FBOX"/>
    <property type="match status" value="2"/>
</dbReference>
<feature type="domain" description="F-box" evidence="1">
    <location>
        <begin position="1"/>
        <end position="41"/>
    </location>
</feature>
<sequence>MDVDVATEIMSRLPVRSLLQFKCVSKLWMTLISDPYFSKKHLNHARNDVQRIEHVQKLDFPCNDKPWRYSLYCCCNGMALMGFCNYPDKHFQLLLWNPSTRESMVLPDPKILPKDYCTWGLGYDSASDDYKILKIDDKSCSEILALKSASWRLLDKHPIDVHPMLKSTGSLYYRRRVQRDTFPRTTLLKLLVGTGRFRIGRNVMCLFWTSKGPFGLWPQSDVVQNGFVYTENDYCTWGLGYDSTSDDYKILKIDNKSRSEILALKSGSWRLMDKHPTDVHPMLMSTDSLVFVHGAFHWLISSLTKYSVMSFSISDEVYREIPLPEQLYSNFSRLFGRGVSVLGGMLCAYSHYVSNTENIFKFWVNKNLKSNNPREKMKAAKRIQKRLPVRSLLRFKCVSKFWMTLISEPYFQIKHPNHGNDVKSQKILVNQWYSPNENFSLHCSSLSSVQQLEQLHKLDCPSNSKLYCCFHGLALIGFYKYKVDFLLLLWNPTTRESIVLSRPKTFPRDYCTWGLGYDSTSDDYNILKIDNKSCSEILALKSGSWRIMDKHPIDVQPRLTSTGCLVFVHGAFHWLISSLKKYYVMSFSISNEVYMREIQLPEQLYSNFSKLWG</sequence>
<gene>
    <name evidence="2" type="ORF">MTR67_030023</name>
</gene>
<dbReference type="SUPFAM" id="SSF81383">
    <property type="entry name" value="F-box domain"/>
    <property type="match status" value="2"/>
</dbReference>
<dbReference type="InterPro" id="IPR001810">
    <property type="entry name" value="F-box_dom"/>
</dbReference>
<name>A0AAF0U0Z5_SOLVR</name>
<dbReference type="AlphaFoldDB" id="A0AAF0U0Z5"/>
<dbReference type="InterPro" id="IPR036047">
    <property type="entry name" value="F-box-like_dom_sf"/>
</dbReference>
<dbReference type="Pfam" id="PF00646">
    <property type="entry name" value="F-box"/>
    <property type="match status" value="2"/>
</dbReference>
<dbReference type="InterPro" id="IPR017451">
    <property type="entry name" value="F-box-assoc_interact_dom"/>
</dbReference>
<protein>
    <recommendedName>
        <fullName evidence="1">F-box domain-containing protein</fullName>
    </recommendedName>
</protein>
<evidence type="ECO:0000313" key="3">
    <source>
        <dbReference type="Proteomes" id="UP001234989"/>
    </source>
</evidence>
<proteinExistence type="predicted"/>
<organism evidence="2 3">
    <name type="scientific">Solanum verrucosum</name>
    <dbReference type="NCBI Taxonomy" id="315347"/>
    <lineage>
        <taxon>Eukaryota</taxon>
        <taxon>Viridiplantae</taxon>
        <taxon>Streptophyta</taxon>
        <taxon>Embryophyta</taxon>
        <taxon>Tracheophyta</taxon>
        <taxon>Spermatophyta</taxon>
        <taxon>Magnoliopsida</taxon>
        <taxon>eudicotyledons</taxon>
        <taxon>Gunneridae</taxon>
        <taxon>Pentapetalae</taxon>
        <taxon>asterids</taxon>
        <taxon>lamiids</taxon>
        <taxon>Solanales</taxon>
        <taxon>Solanaceae</taxon>
        <taxon>Solanoideae</taxon>
        <taxon>Solaneae</taxon>
        <taxon>Solanum</taxon>
    </lineage>
</organism>
<dbReference type="EMBL" id="CP133618">
    <property type="protein sequence ID" value="WMV36638.1"/>
    <property type="molecule type" value="Genomic_DNA"/>
</dbReference>